<evidence type="ECO:0000313" key="2">
    <source>
        <dbReference type="EMBL" id="KOB64136.1"/>
    </source>
</evidence>
<keyword evidence="1" id="KW-0732">Signal</keyword>
<dbReference type="EMBL" id="GG701058">
    <property type="protein sequence ID" value="KOB64136.1"/>
    <property type="molecule type" value="Genomic_DNA"/>
</dbReference>
<name>A0A0L7KM22_PLAFX</name>
<evidence type="ECO:0000313" key="3">
    <source>
        <dbReference type="Proteomes" id="UP000054289"/>
    </source>
</evidence>
<dbReference type="KEGG" id="pfh:PFHG_05509"/>
<sequence>MVVVVVVLLVVEKIVIIRNCMKNGNVMKVNMYRKLTMERKRMTRKM</sequence>
<protein>
    <submittedName>
        <fullName evidence="2">Uncharacterized protein</fullName>
    </submittedName>
</protein>
<feature type="signal peptide" evidence="1">
    <location>
        <begin position="1"/>
        <end position="17"/>
    </location>
</feature>
<organism evidence="2 3">
    <name type="scientific">Plasmodium falciparum (isolate HB3)</name>
    <dbReference type="NCBI Taxonomy" id="137071"/>
    <lineage>
        <taxon>Eukaryota</taxon>
        <taxon>Sar</taxon>
        <taxon>Alveolata</taxon>
        <taxon>Apicomplexa</taxon>
        <taxon>Aconoidasida</taxon>
        <taxon>Haemosporida</taxon>
        <taxon>Plasmodiidae</taxon>
        <taxon>Plasmodium</taxon>
        <taxon>Plasmodium (Laverania)</taxon>
    </lineage>
</organism>
<accession>A0A0L7KM22</accession>
<feature type="chain" id="PRO_5042832292" evidence="1">
    <location>
        <begin position="18"/>
        <end position="46"/>
    </location>
</feature>
<dbReference type="AlphaFoldDB" id="A0A0L7KM22"/>
<reference evidence="2 3" key="1">
    <citation type="submission" date="2006-03" db="EMBL/GenBank/DDBJ databases">
        <title>Annotation of Plasmodium falciparum HB3.</title>
        <authorList>
            <consortium name="The Broad Institute Genome Sequencing Platform"/>
            <person name="Volkman S.K."/>
            <person name="Neafsey D.E."/>
            <person name="Dash A.P."/>
            <person name="Chitnis C.E."/>
            <person name="Hartl D.L."/>
            <person name="Young S.K."/>
            <person name="Zeng Q."/>
            <person name="Koehrsen M."/>
            <person name="Alvarado L."/>
            <person name="Berlin A."/>
            <person name="Borenstein D."/>
            <person name="Chapman S.B."/>
            <person name="Chen Z."/>
            <person name="Engels R."/>
            <person name="Freedman E."/>
            <person name="Gellesch M."/>
            <person name="Goldberg J."/>
            <person name="Griggs A."/>
            <person name="Gujja S."/>
            <person name="Heilman E.R."/>
            <person name="Heiman D.I."/>
            <person name="Howarth C."/>
            <person name="Jen D."/>
            <person name="Larson L."/>
            <person name="Mehta T."/>
            <person name="Neiman D."/>
            <person name="Park D."/>
            <person name="Pearson M."/>
            <person name="Roberts A."/>
            <person name="Saif S."/>
            <person name="Shea T."/>
            <person name="Shenoy N."/>
            <person name="Sisk P."/>
            <person name="Stolte C."/>
            <person name="Sykes S."/>
            <person name="Walk T."/>
            <person name="White J."/>
            <person name="Yandava C."/>
            <person name="Haas B."/>
            <person name="Henn M.R."/>
            <person name="Nusbaum C."/>
            <person name="Birren B."/>
        </authorList>
    </citation>
    <scope>NUCLEOTIDE SEQUENCE [LARGE SCALE GENOMIC DNA]</scope>
    <source>
        <strain evidence="2">HB3</strain>
    </source>
</reference>
<gene>
    <name evidence="2" type="ORF">PFHG_05509</name>
</gene>
<proteinExistence type="predicted"/>
<reference evidence="3" key="2">
    <citation type="submission" date="2006-03" db="EMBL/GenBank/DDBJ databases">
        <title>The genome sequence of the Plasmodium falciparum HB3.</title>
        <authorList>
            <consortium name="The Broad Institute Genome Sequencing Platform"/>
            <person name="Birren B."/>
            <person name="Lander E."/>
            <person name="Galagan J."/>
            <person name="Nusbaum C."/>
            <person name="Devon K."/>
            <person name="Henn M."/>
            <person name="Jaffe D."/>
            <person name="Butler J."/>
            <person name="Alvarez P."/>
            <person name="Gnerre S."/>
            <person name="Grabherr M."/>
            <person name="Kleber M."/>
            <person name="Mauceli E."/>
            <person name="Brockman W."/>
            <person name="MacCallum I.A."/>
            <person name="Rounsley S."/>
            <person name="Young S."/>
            <person name="LaButti K."/>
            <person name="Pushparaj V."/>
            <person name="DeCaprio D."/>
            <person name="Crawford M."/>
            <person name="Koehrsen M."/>
            <person name="Engels R."/>
            <person name="Montgomery P."/>
            <person name="Pearson M."/>
            <person name="Howarth C."/>
            <person name="Larson L."/>
            <person name="Luoma S."/>
            <person name="White J."/>
            <person name="Kodira C."/>
            <person name="Zeng Q."/>
            <person name="Oleary S."/>
            <person name="Yandava C."/>
            <person name="Alvarado L."/>
            <person name="Wirth D."/>
            <person name="Volkman S."/>
            <person name="Hartl D."/>
        </authorList>
    </citation>
    <scope>NUCLEOTIDE SEQUENCE [LARGE SCALE GENOMIC DNA]</scope>
</reference>
<dbReference type="Proteomes" id="UP000054289">
    <property type="component" value="Unassembled WGS sequence"/>
</dbReference>
<evidence type="ECO:0000256" key="1">
    <source>
        <dbReference type="SAM" id="SignalP"/>
    </source>
</evidence>